<protein>
    <recommendedName>
        <fullName evidence="1">Queuosine 5'-phosphate N-glycosylase/hydrolase</fullName>
        <ecNumber evidence="1">3.2.2.-</ecNumber>
    </recommendedName>
    <alternativeName>
        <fullName evidence="1">Queuosine-nucleotide N-glycosylase/hydrolase</fullName>
    </alternativeName>
</protein>
<dbReference type="GO" id="GO:0016787">
    <property type="term" value="F:hydrolase activity"/>
    <property type="evidence" value="ECO:0007669"/>
    <property type="project" value="UniProtKB-KW"/>
</dbReference>
<dbReference type="OrthoDB" id="416777at2759"/>
<gene>
    <name evidence="2" type="ORF">KFE25_005696</name>
</gene>
<comment type="function">
    <text evidence="1">Catalyzes the hydrolysis of queuosine 5'-phosphate, releasing the nucleobase queuine (q). Is required for salvage of queuine from exogenous queuosine (Q) that is imported and then converted to queuosine 5'-phosphate intracellularly.</text>
</comment>
<comment type="similarity">
    <text evidence="1">Belongs to the QNG1 protein family.</text>
</comment>
<dbReference type="EMBL" id="JAGTXO010000043">
    <property type="protein sequence ID" value="KAG8459185.1"/>
    <property type="molecule type" value="Genomic_DNA"/>
</dbReference>
<dbReference type="GO" id="GO:0006400">
    <property type="term" value="P:tRNA modification"/>
    <property type="evidence" value="ECO:0007669"/>
    <property type="project" value="TreeGrafter"/>
</dbReference>
<organism evidence="2 3">
    <name type="scientific">Diacronema lutheri</name>
    <name type="common">Unicellular marine alga</name>
    <name type="synonym">Monochrysis lutheri</name>
    <dbReference type="NCBI Taxonomy" id="2081491"/>
    <lineage>
        <taxon>Eukaryota</taxon>
        <taxon>Haptista</taxon>
        <taxon>Haptophyta</taxon>
        <taxon>Pavlovophyceae</taxon>
        <taxon>Pavlovales</taxon>
        <taxon>Pavlovaceae</taxon>
        <taxon>Diacronema</taxon>
    </lineage>
</organism>
<dbReference type="AlphaFoldDB" id="A0A8J6C6Q1"/>
<dbReference type="PANTHER" id="PTHR21314">
    <property type="entry name" value="QUEUOSINE 5'-PHOSPHATE N-GLYCOSYLASE_HYDROLASE-RELATED"/>
    <property type="match status" value="1"/>
</dbReference>
<evidence type="ECO:0000256" key="1">
    <source>
        <dbReference type="RuleBase" id="RU365002"/>
    </source>
</evidence>
<evidence type="ECO:0000313" key="3">
    <source>
        <dbReference type="Proteomes" id="UP000751190"/>
    </source>
</evidence>
<keyword evidence="3" id="KW-1185">Reference proteome</keyword>
<dbReference type="PANTHER" id="PTHR21314:SF1">
    <property type="entry name" value="QUEUOSINE SALVAGE PROTEIN"/>
    <property type="match status" value="1"/>
</dbReference>
<dbReference type="Pfam" id="PF10343">
    <property type="entry name" value="Q_salvage"/>
    <property type="match status" value="1"/>
</dbReference>
<proteinExistence type="inferred from homology"/>
<dbReference type="Proteomes" id="UP000751190">
    <property type="component" value="Unassembled WGS sequence"/>
</dbReference>
<dbReference type="InterPro" id="IPR019438">
    <property type="entry name" value="Q_salvage"/>
</dbReference>
<name>A0A8J6C6Q1_DIALT</name>
<comment type="catalytic activity">
    <reaction evidence="1">
        <text>queuosine 5'-phosphate + H2O = queuine + D-ribose 5-phosphate</text>
        <dbReference type="Rhea" id="RHEA:75387"/>
        <dbReference type="ChEBI" id="CHEBI:15377"/>
        <dbReference type="ChEBI" id="CHEBI:17433"/>
        <dbReference type="ChEBI" id="CHEBI:78346"/>
        <dbReference type="ChEBI" id="CHEBI:194371"/>
    </reaction>
    <physiologicalReaction direction="left-to-right" evidence="1">
        <dbReference type="Rhea" id="RHEA:75388"/>
    </physiologicalReaction>
</comment>
<accession>A0A8J6C6Q1</accession>
<keyword evidence="1" id="KW-0378">Hydrolase</keyword>
<dbReference type="EC" id="3.2.2.-" evidence="1"/>
<reference evidence="2" key="1">
    <citation type="submission" date="2021-05" db="EMBL/GenBank/DDBJ databases">
        <title>The genome of the haptophyte Pavlova lutheri (Diacronema luteri, Pavlovales) - a model for lipid biosynthesis in eukaryotic algae.</title>
        <authorList>
            <person name="Hulatt C.J."/>
            <person name="Posewitz M.C."/>
        </authorList>
    </citation>
    <scope>NUCLEOTIDE SEQUENCE</scope>
    <source>
        <strain evidence="2">NIVA-4/92</strain>
    </source>
</reference>
<evidence type="ECO:0000313" key="2">
    <source>
        <dbReference type="EMBL" id="KAG8459185.1"/>
    </source>
</evidence>
<comment type="caution">
    <text evidence="2">The sequence shown here is derived from an EMBL/GenBank/DDBJ whole genome shotgun (WGS) entry which is preliminary data.</text>
</comment>
<sequence length="562" mass="57662">MSGGPSVVARDFDELEALLTRAGRALSPGEAVSVRVELDAVDCAGAHRLVGALAGRLGLAARDVTCVARELSHGLTVTATVRRPDGETILDAVRHGCCALESPAVHVDVRACAAFALALAAHARAPTGESEAPYHEALFRDVAFATLEDEISALVTLEMLNFGSGYKRDLAAAGLGRYKYGGAGSAFVVMLEGTEAAARAGPLTTERMAAWTASETARHFRLPDHAHAAAAVTRESRVGVPFSTGWPDHRGSDGEDAPGLAQALSALVELNGLVTSALRSAGAALQSRALRSAGALVLALLGDAALAPDGAPAGAASAAAAAARHAVVDARGGACGADGGVRRAPAAPLHAARLVEAAYRTLPPFADFAPRGGDAHAWRVVAARAGKGTGSRADGARAAAPCATEERNPPCAALPILKKAQLLASSLHARFGEGAREPRLRLRGLELLTVAADPVLPAVLHAEGCLVYDPWLVRHIRDGAELAPGDVETAIRASAIAACEAIRAAVGADGADHAAGAARARGSASTGALSASELDVLLWGVLGKSERHRHAPRHVTRRIWWH</sequence>